<dbReference type="AlphaFoldDB" id="A0A9J6RMA0"/>
<evidence type="ECO:0000313" key="3">
    <source>
        <dbReference type="Proteomes" id="UP001069090"/>
    </source>
</evidence>
<dbReference type="Pfam" id="PF01882">
    <property type="entry name" value="DUF58"/>
    <property type="match status" value="1"/>
</dbReference>
<accession>A0A9J6RMA0</accession>
<dbReference type="PANTHER" id="PTHR33608">
    <property type="entry name" value="BLL2464 PROTEIN"/>
    <property type="match status" value="1"/>
</dbReference>
<evidence type="ECO:0000313" key="2">
    <source>
        <dbReference type="EMBL" id="MCZ0865311.1"/>
    </source>
</evidence>
<name>A0A9J6RMA0_9GAMM</name>
<proteinExistence type="predicted"/>
<sequence length="319" mass="36371">MSQPQPQNSLEQPVTGAYIALEDLLRARFAATDLKLKHRRKALSLLAGPNKTNFRGRGIDFEEVRNYQAGDDIRTIDWRVTARSGKPHTKLFSEERERPLLIVNDQRQGMFFGSQHCFKSTLACYLSALIAWSGLQQGDRVGGLVFGNQGQQELKPKRSRQAVLALMKHMGEYNHLLNRSTGIQLDNSERLKNSLRELRRIARPGSAIYFISDFSGYEDEDVQKQLFLLSRHCEITAIYVYDPLEQTLPSAGLYTISDGQQRRPIFTGDSKLRQHYQQQFNDKLQNLHAVLGKLGIPLIEMATNQAPLKHLLTYFGRGR</sequence>
<evidence type="ECO:0000259" key="1">
    <source>
        <dbReference type="Pfam" id="PF01882"/>
    </source>
</evidence>
<dbReference type="InterPro" id="IPR002881">
    <property type="entry name" value="DUF58"/>
</dbReference>
<keyword evidence="3" id="KW-1185">Reference proteome</keyword>
<dbReference type="EMBL" id="JAPTGG010000006">
    <property type="protein sequence ID" value="MCZ0865311.1"/>
    <property type="molecule type" value="Genomic_DNA"/>
</dbReference>
<comment type="caution">
    <text evidence="2">The sequence shown here is derived from an EMBL/GenBank/DDBJ whole genome shotgun (WGS) entry which is preliminary data.</text>
</comment>
<dbReference type="Proteomes" id="UP001069090">
    <property type="component" value="Unassembled WGS sequence"/>
</dbReference>
<reference evidence="2 3" key="1">
    <citation type="submission" date="2022-12" db="EMBL/GenBank/DDBJ databases">
        <title>Dasania phycosphaerae sp. nov., isolated from particulate material of the south coast of Korea.</title>
        <authorList>
            <person name="Jiang Y."/>
        </authorList>
    </citation>
    <scope>NUCLEOTIDE SEQUENCE [LARGE SCALE GENOMIC DNA]</scope>
    <source>
        <strain evidence="2 3">GY-19</strain>
    </source>
</reference>
<dbReference type="PANTHER" id="PTHR33608:SF12">
    <property type="entry name" value="DUF58 DOMAIN-CONTAINING PROTEIN"/>
    <property type="match status" value="1"/>
</dbReference>
<feature type="domain" description="DUF58" evidence="1">
    <location>
        <begin position="63"/>
        <end position="282"/>
    </location>
</feature>
<dbReference type="RefSeq" id="WP_258331458.1">
    <property type="nucleotide sequence ID" value="NZ_JAPTGG010000006.1"/>
</dbReference>
<organism evidence="2 3">
    <name type="scientific">Dasania phycosphaerae</name>
    <dbReference type="NCBI Taxonomy" id="2950436"/>
    <lineage>
        <taxon>Bacteria</taxon>
        <taxon>Pseudomonadati</taxon>
        <taxon>Pseudomonadota</taxon>
        <taxon>Gammaproteobacteria</taxon>
        <taxon>Cellvibrionales</taxon>
        <taxon>Spongiibacteraceae</taxon>
        <taxon>Dasania</taxon>
    </lineage>
</organism>
<protein>
    <submittedName>
        <fullName evidence="2">DUF58 domain-containing protein</fullName>
    </submittedName>
</protein>
<gene>
    <name evidence="2" type="ORF">O0V09_08875</name>
</gene>